<dbReference type="EMBL" id="CATOUU010000937">
    <property type="protein sequence ID" value="CAI9960888.1"/>
    <property type="molecule type" value="Genomic_DNA"/>
</dbReference>
<comment type="caution">
    <text evidence="1">The sequence shown here is derived from an EMBL/GenBank/DDBJ whole genome shotgun (WGS) entry which is preliminary data.</text>
</comment>
<accession>A0AA86QW96</accession>
<dbReference type="Proteomes" id="UP001642409">
    <property type="component" value="Unassembled WGS sequence"/>
</dbReference>
<proteinExistence type="predicted"/>
<evidence type="ECO:0000313" key="2">
    <source>
        <dbReference type="EMBL" id="CAL5995409.1"/>
    </source>
</evidence>
<evidence type="ECO:0000313" key="3">
    <source>
        <dbReference type="Proteomes" id="UP001642409"/>
    </source>
</evidence>
<gene>
    <name evidence="2" type="ORF">HINF_LOCUS14017</name>
    <name evidence="1" type="ORF">HINF_LOCUS48533</name>
</gene>
<reference evidence="2 3" key="2">
    <citation type="submission" date="2024-07" db="EMBL/GenBank/DDBJ databases">
        <authorList>
            <person name="Akdeniz Z."/>
        </authorList>
    </citation>
    <scope>NUCLEOTIDE SEQUENCE [LARGE SCALE GENOMIC DNA]</scope>
</reference>
<sequence length="121" mass="14477">MNKLSNYTISKSKLAHQKQFKSQFEQQYEQLNCYKVSDQVLVKELLKIDLMDEFYKNVEIQGNQFKMKKNLSVNSKMKLVELQNSQLLKTPKKTAKTQLEVFEIVRFNEQEMVPMWKSDEF</sequence>
<organism evidence="1">
    <name type="scientific">Hexamita inflata</name>
    <dbReference type="NCBI Taxonomy" id="28002"/>
    <lineage>
        <taxon>Eukaryota</taxon>
        <taxon>Metamonada</taxon>
        <taxon>Diplomonadida</taxon>
        <taxon>Hexamitidae</taxon>
        <taxon>Hexamitinae</taxon>
        <taxon>Hexamita</taxon>
    </lineage>
</organism>
<dbReference type="EMBL" id="CAXDID020000033">
    <property type="protein sequence ID" value="CAL5995409.1"/>
    <property type="molecule type" value="Genomic_DNA"/>
</dbReference>
<protein>
    <submittedName>
        <fullName evidence="2">Hypothetical_protein</fullName>
    </submittedName>
</protein>
<reference evidence="1" key="1">
    <citation type="submission" date="2023-06" db="EMBL/GenBank/DDBJ databases">
        <authorList>
            <person name="Kurt Z."/>
        </authorList>
    </citation>
    <scope>NUCLEOTIDE SEQUENCE</scope>
</reference>
<name>A0AA86QW96_9EUKA</name>
<evidence type="ECO:0000313" key="1">
    <source>
        <dbReference type="EMBL" id="CAI9960888.1"/>
    </source>
</evidence>
<dbReference type="AlphaFoldDB" id="A0AA86QW96"/>
<keyword evidence="3" id="KW-1185">Reference proteome</keyword>